<feature type="compositionally biased region" description="Basic and acidic residues" evidence="1">
    <location>
        <begin position="242"/>
        <end position="255"/>
    </location>
</feature>
<evidence type="ECO:0008006" key="4">
    <source>
        <dbReference type="Google" id="ProtNLM"/>
    </source>
</evidence>
<evidence type="ECO:0000313" key="2">
    <source>
        <dbReference type="EMBL" id="GAB0207598.1"/>
    </source>
</evidence>
<comment type="caution">
    <text evidence="2">The sequence shown here is derived from an EMBL/GenBank/DDBJ whole genome shotgun (WGS) entry which is preliminary data.</text>
</comment>
<feature type="region of interest" description="Disordered" evidence="1">
    <location>
        <begin position="242"/>
        <end position="309"/>
    </location>
</feature>
<protein>
    <recommendedName>
        <fullName evidence="4">Peptidase A2 domain-containing protein</fullName>
    </recommendedName>
</protein>
<dbReference type="InterPro" id="IPR001969">
    <property type="entry name" value="Aspartic_peptidase_AS"/>
</dbReference>
<sequence>MERGIQYLRELAVREMVYYDPDNAQLPTDPDEVQCTQPMWWKFVWSTPSSYTNSLAVMEWKGEEAPIGTEVAGQLQQYEESLSSSIVLSVESLPWEFQQFRDDISFYLPIWTSMSAIRNKRSSAQERGCKGEGKEDGKVKRHPQWMKWLADWQYEESLSSSLVSAVEKLSQEVWQLKEDMSYSPPVRTHISAIRSKRSSAPERGYRAYTPRGILWFYLCNHREEMRKWDGKPTSTLRARVHELQGKTAVKRDSSRKNAAPFSSGQPPRPSERPDCTYDPPEGTSKSFFQEGSSKYDEQDERGPASSQVEERDNRVYWTVWIRWPGTSDPQEYKALVDTGAQCTLMPSSSEGVEPISISGVMGGSQQLTLLEAEVSLTGNDWEKHLLKKIYQT</sequence>
<feature type="compositionally biased region" description="Basic and acidic residues" evidence="1">
    <location>
        <begin position="293"/>
        <end position="309"/>
    </location>
</feature>
<gene>
    <name evidence="2" type="ORF">GRJ2_003225500</name>
</gene>
<organism evidence="2 3">
    <name type="scientific">Grus japonensis</name>
    <name type="common">Japanese crane</name>
    <name type="synonym">Red-crowned crane</name>
    <dbReference type="NCBI Taxonomy" id="30415"/>
    <lineage>
        <taxon>Eukaryota</taxon>
        <taxon>Metazoa</taxon>
        <taxon>Chordata</taxon>
        <taxon>Craniata</taxon>
        <taxon>Vertebrata</taxon>
        <taxon>Euteleostomi</taxon>
        <taxon>Archelosauria</taxon>
        <taxon>Archosauria</taxon>
        <taxon>Dinosauria</taxon>
        <taxon>Saurischia</taxon>
        <taxon>Theropoda</taxon>
        <taxon>Coelurosauria</taxon>
        <taxon>Aves</taxon>
        <taxon>Neognathae</taxon>
        <taxon>Neoaves</taxon>
        <taxon>Gruiformes</taxon>
        <taxon>Gruidae</taxon>
        <taxon>Grus</taxon>
    </lineage>
</organism>
<reference evidence="2 3" key="1">
    <citation type="submission" date="2024-06" db="EMBL/GenBank/DDBJ databases">
        <title>The draft genome of Grus japonensis, version 3.</title>
        <authorList>
            <person name="Nabeshima K."/>
            <person name="Suzuki S."/>
            <person name="Onuma M."/>
        </authorList>
    </citation>
    <scope>NUCLEOTIDE SEQUENCE [LARGE SCALE GENOMIC DNA]</scope>
    <source>
        <strain evidence="2 3">451A</strain>
    </source>
</reference>
<dbReference type="AlphaFoldDB" id="A0ABC9YC37"/>
<feature type="compositionally biased region" description="Polar residues" evidence="1">
    <location>
        <begin position="283"/>
        <end position="292"/>
    </location>
</feature>
<accession>A0ABC9YC37</accession>
<name>A0ABC9YC37_GRUJA</name>
<keyword evidence="3" id="KW-1185">Reference proteome</keyword>
<evidence type="ECO:0000256" key="1">
    <source>
        <dbReference type="SAM" id="MobiDB-lite"/>
    </source>
</evidence>
<dbReference type="EMBL" id="BAAFJT010000241">
    <property type="protein sequence ID" value="GAB0207598.1"/>
    <property type="molecule type" value="Genomic_DNA"/>
</dbReference>
<dbReference type="PROSITE" id="PS00141">
    <property type="entry name" value="ASP_PROTEASE"/>
    <property type="match status" value="1"/>
</dbReference>
<dbReference type="Proteomes" id="UP001623348">
    <property type="component" value="Unassembled WGS sequence"/>
</dbReference>
<evidence type="ECO:0000313" key="3">
    <source>
        <dbReference type="Proteomes" id="UP001623348"/>
    </source>
</evidence>
<proteinExistence type="predicted"/>